<evidence type="ECO:0000313" key="3">
    <source>
        <dbReference type="Proteomes" id="UP001589776"/>
    </source>
</evidence>
<gene>
    <name evidence="2" type="ORF">ACFFK0_22285</name>
</gene>
<feature type="region of interest" description="Disordered" evidence="1">
    <location>
        <begin position="1"/>
        <end position="47"/>
    </location>
</feature>
<keyword evidence="3" id="KW-1185">Reference proteome</keyword>
<name>A0ABV6DR46_9BACL</name>
<comment type="caution">
    <text evidence="2">The sequence shown here is derived from an EMBL/GenBank/DDBJ whole genome shotgun (WGS) entry which is preliminary data.</text>
</comment>
<organism evidence="2 3">
    <name type="scientific">Paenibacillus chartarius</name>
    <dbReference type="NCBI Taxonomy" id="747481"/>
    <lineage>
        <taxon>Bacteria</taxon>
        <taxon>Bacillati</taxon>
        <taxon>Bacillota</taxon>
        <taxon>Bacilli</taxon>
        <taxon>Bacillales</taxon>
        <taxon>Paenibacillaceae</taxon>
        <taxon>Paenibacillus</taxon>
    </lineage>
</organism>
<evidence type="ECO:0000256" key="1">
    <source>
        <dbReference type="SAM" id="MobiDB-lite"/>
    </source>
</evidence>
<dbReference type="Proteomes" id="UP001589776">
    <property type="component" value="Unassembled WGS sequence"/>
</dbReference>
<dbReference type="EMBL" id="JBHLWN010000082">
    <property type="protein sequence ID" value="MFC0215129.1"/>
    <property type="molecule type" value="Genomic_DNA"/>
</dbReference>
<evidence type="ECO:0000313" key="2">
    <source>
        <dbReference type="EMBL" id="MFC0215129.1"/>
    </source>
</evidence>
<dbReference type="RefSeq" id="WP_377472573.1">
    <property type="nucleotide sequence ID" value="NZ_JBHLWN010000082.1"/>
</dbReference>
<feature type="compositionally biased region" description="Basic and acidic residues" evidence="1">
    <location>
        <begin position="21"/>
        <end position="38"/>
    </location>
</feature>
<sequence>MPNEQITPETDGDITTLYEDTGEHDRTGGVIDTTDRVEIGNQEEEQP</sequence>
<proteinExistence type="predicted"/>
<accession>A0ABV6DR46</accession>
<evidence type="ECO:0008006" key="4">
    <source>
        <dbReference type="Google" id="ProtNLM"/>
    </source>
</evidence>
<reference evidence="2 3" key="1">
    <citation type="submission" date="2024-09" db="EMBL/GenBank/DDBJ databases">
        <authorList>
            <person name="Sun Q."/>
            <person name="Mori K."/>
        </authorList>
    </citation>
    <scope>NUCLEOTIDE SEQUENCE [LARGE SCALE GENOMIC DNA]</scope>
    <source>
        <strain evidence="2 3">CCM 7759</strain>
    </source>
</reference>
<protein>
    <recommendedName>
        <fullName evidence="4">DUF4025 domain-containing protein</fullName>
    </recommendedName>
</protein>